<evidence type="ECO:0000256" key="1">
    <source>
        <dbReference type="ARBA" id="ARBA00004141"/>
    </source>
</evidence>
<gene>
    <name evidence="12" type="ORF">DCAF_LOCUS20359</name>
</gene>
<evidence type="ECO:0000256" key="3">
    <source>
        <dbReference type="ARBA" id="ARBA00022448"/>
    </source>
</evidence>
<keyword evidence="6" id="KW-0106">Calcium</keyword>
<name>A0AAV1SB73_9ROSI</name>
<dbReference type="EMBL" id="CAWUPB010001173">
    <property type="protein sequence ID" value="CAK7347671.1"/>
    <property type="molecule type" value="Genomic_DNA"/>
</dbReference>
<keyword evidence="8" id="KW-0406">Ion transport</keyword>
<dbReference type="GO" id="GO:0051560">
    <property type="term" value="P:mitochondrial calcium ion homeostasis"/>
    <property type="evidence" value="ECO:0007669"/>
    <property type="project" value="InterPro"/>
</dbReference>
<evidence type="ECO:0000256" key="8">
    <source>
        <dbReference type="ARBA" id="ARBA00023065"/>
    </source>
</evidence>
<sequence length="360" mass="41311">MAFRKLFSKRTITNDYRVASPAVTLDHLSSPITSLTTPQNNAPSKTNLPEEFLTGDSVDKSFFRRFLHRRAVNQLPEFLSMPVGEKLREKLKGIKISSDRLHLDGLTPPEQPTGEAANKFGISVENAKKILRVSLVEKLKARLREIPNGSILYSEFVKICVDECGNEDLGVEFAKLLDQSGNVIVLGNIVFLRPDQVAKSMENMISQTIATPNDARRKQLEHMEKLKVIIDKKARTQVRGELYCGLGFLMIQTLGFMRLTFWELNWDVMEPICFFVTSLHFAIAYGFFLRTSTEPSFEGYFQRRFKTKQAKLMKMHDFDVQKYNQLRKVFYPDLGYGLQQCEHYKPHHEDGDLISQPIHA</sequence>
<feature type="domain" description="Calcium uniporter protein C-terminal" evidence="11">
    <location>
        <begin position="167"/>
        <end position="326"/>
    </location>
</feature>
<proteinExistence type="inferred from homology"/>
<protein>
    <recommendedName>
        <fullName evidence="11">Calcium uniporter protein C-terminal domain-containing protein</fullName>
    </recommendedName>
</protein>
<dbReference type="PANTHER" id="PTHR13462:SF17">
    <property type="entry name" value="CALCIUM UNIPORTER PROTEIN 4, MITOCHONDRIAL"/>
    <property type="match status" value="1"/>
</dbReference>
<dbReference type="GO" id="GO:0005262">
    <property type="term" value="F:calcium channel activity"/>
    <property type="evidence" value="ECO:0007669"/>
    <property type="project" value="TreeGrafter"/>
</dbReference>
<dbReference type="Pfam" id="PF04678">
    <property type="entry name" value="MCU"/>
    <property type="match status" value="1"/>
</dbReference>
<feature type="transmembrane region" description="Helical" evidence="10">
    <location>
        <begin position="268"/>
        <end position="288"/>
    </location>
</feature>
<dbReference type="InterPro" id="IPR039055">
    <property type="entry name" value="MCU_fam"/>
</dbReference>
<evidence type="ECO:0000313" key="12">
    <source>
        <dbReference type="EMBL" id="CAK7347671.1"/>
    </source>
</evidence>
<dbReference type="InterPro" id="IPR006769">
    <property type="entry name" value="MCU_C"/>
</dbReference>
<keyword evidence="13" id="KW-1185">Reference proteome</keyword>
<dbReference type="PANTHER" id="PTHR13462">
    <property type="entry name" value="CALCIUM UNIPORTER PROTEIN, MITOCHONDRIAL"/>
    <property type="match status" value="1"/>
</dbReference>
<dbReference type="GO" id="GO:0036444">
    <property type="term" value="P:calcium import into the mitochondrion"/>
    <property type="evidence" value="ECO:0007669"/>
    <property type="project" value="TreeGrafter"/>
</dbReference>
<accession>A0AAV1SB73</accession>
<keyword evidence="4" id="KW-0109">Calcium transport</keyword>
<evidence type="ECO:0000256" key="6">
    <source>
        <dbReference type="ARBA" id="ARBA00022837"/>
    </source>
</evidence>
<evidence type="ECO:0000313" key="13">
    <source>
        <dbReference type="Proteomes" id="UP001314170"/>
    </source>
</evidence>
<evidence type="ECO:0000256" key="9">
    <source>
        <dbReference type="ARBA" id="ARBA00023136"/>
    </source>
</evidence>
<dbReference type="AlphaFoldDB" id="A0AAV1SB73"/>
<evidence type="ECO:0000256" key="5">
    <source>
        <dbReference type="ARBA" id="ARBA00022692"/>
    </source>
</evidence>
<evidence type="ECO:0000256" key="10">
    <source>
        <dbReference type="SAM" id="Phobius"/>
    </source>
</evidence>
<comment type="similarity">
    <text evidence="2">Belongs to the MCU (TC 1.A.77) family.</text>
</comment>
<dbReference type="GO" id="GO:0015292">
    <property type="term" value="F:uniporter activity"/>
    <property type="evidence" value="ECO:0007669"/>
    <property type="project" value="TreeGrafter"/>
</dbReference>
<reference evidence="12 13" key="1">
    <citation type="submission" date="2024-01" db="EMBL/GenBank/DDBJ databases">
        <authorList>
            <person name="Waweru B."/>
        </authorList>
    </citation>
    <scope>NUCLEOTIDE SEQUENCE [LARGE SCALE GENOMIC DNA]</scope>
</reference>
<keyword evidence="3" id="KW-0813">Transport</keyword>
<keyword evidence="5 10" id="KW-0812">Transmembrane</keyword>
<dbReference type="Proteomes" id="UP001314170">
    <property type="component" value="Unassembled WGS sequence"/>
</dbReference>
<feature type="transmembrane region" description="Helical" evidence="10">
    <location>
        <begin position="242"/>
        <end position="262"/>
    </location>
</feature>
<organism evidence="12 13">
    <name type="scientific">Dovyalis caffra</name>
    <dbReference type="NCBI Taxonomy" id="77055"/>
    <lineage>
        <taxon>Eukaryota</taxon>
        <taxon>Viridiplantae</taxon>
        <taxon>Streptophyta</taxon>
        <taxon>Embryophyta</taxon>
        <taxon>Tracheophyta</taxon>
        <taxon>Spermatophyta</taxon>
        <taxon>Magnoliopsida</taxon>
        <taxon>eudicotyledons</taxon>
        <taxon>Gunneridae</taxon>
        <taxon>Pentapetalae</taxon>
        <taxon>rosids</taxon>
        <taxon>fabids</taxon>
        <taxon>Malpighiales</taxon>
        <taxon>Salicaceae</taxon>
        <taxon>Flacourtieae</taxon>
        <taxon>Dovyalis</taxon>
    </lineage>
</organism>
<evidence type="ECO:0000256" key="7">
    <source>
        <dbReference type="ARBA" id="ARBA00022989"/>
    </source>
</evidence>
<evidence type="ECO:0000256" key="4">
    <source>
        <dbReference type="ARBA" id="ARBA00022568"/>
    </source>
</evidence>
<dbReference type="GO" id="GO:1990246">
    <property type="term" value="C:uniplex complex"/>
    <property type="evidence" value="ECO:0007669"/>
    <property type="project" value="TreeGrafter"/>
</dbReference>
<keyword evidence="7 10" id="KW-1133">Transmembrane helix</keyword>
<evidence type="ECO:0000259" key="11">
    <source>
        <dbReference type="Pfam" id="PF04678"/>
    </source>
</evidence>
<evidence type="ECO:0000256" key="2">
    <source>
        <dbReference type="ARBA" id="ARBA00005653"/>
    </source>
</evidence>
<comment type="subcellular location">
    <subcellularLocation>
        <location evidence="1">Membrane</location>
        <topology evidence="1">Multi-pass membrane protein</topology>
    </subcellularLocation>
</comment>
<keyword evidence="9 10" id="KW-0472">Membrane</keyword>
<comment type="caution">
    <text evidence="12">The sequence shown here is derived from an EMBL/GenBank/DDBJ whole genome shotgun (WGS) entry which is preliminary data.</text>
</comment>